<dbReference type="EMBL" id="QHHQ01000005">
    <property type="protein sequence ID" value="RAH99325.1"/>
    <property type="molecule type" value="Genomic_DNA"/>
</dbReference>
<keyword evidence="9" id="KW-1185">Reference proteome</keyword>
<keyword evidence="5" id="KW-0460">Magnesium</keyword>
<dbReference type="PROSITE" id="PS51462">
    <property type="entry name" value="NUDIX"/>
    <property type="match status" value="1"/>
</dbReference>
<comment type="cofactor">
    <cofactor evidence="2">
        <name>Mg(2+)</name>
        <dbReference type="ChEBI" id="CHEBI:18420"/>
    </cofactor>
</comment>
<dbReference type="Proteomes" id="UP000249590">
    <property type="component" value="Unassembled WGS sequence"/>
</dbReference>
<dbReference type="AlphaFoldDB" id="A0A8B2NIW0"/>
<dbReference type="CDD" id="cd18870">
    <property type="entry name" value="NUDIX_AcylCoAdiphos_Nudt19"/>
    <property type="match status" value="1"/>
</dbReference>
<evidence type="ECO:0000256" key="2">
    <source>
        <dbReference type="ARBA" id="ARBA00001946"/>
    </source>
</evidence>
<keyword evidence="6" id="KW-0464">Manganese</keyword>
<comment type="caution">
    <text evidence="8">The sequence shown here is derived from an EMBL/GenBank/DDBJ whole genome shotgun (WGS) entry which is preliminary data.</text>
</comment>
<dbReference type="InterPro" id="IPR000086">
    <property type="entry name" value="NUDIX_hydrolase_dom"/>
</dbReference>
<evidence type="ECO:0000256" key="6">
    <source>
        <dbReference type="ARBA" id="ARBA00023211"/>
    </source>
</evidence>
<dbReference type="OrthoDB" id="9805905at2"/>
<proteinExistence type="predicted"/>
<dbReference type="PANTHER" id="PTHR12318">
    <property type="entry name" value="TESTOSTERONE-REGULATED PROTEIN RP2"/>
    <property type="match status" value="1"/>
</dbReference>
<evidence type="ECO:0000313" key="8">
    <source>
        <dbReference type="EMBL" id="RAH99325.1"/>
    </source>
</evidence>
<feature type="domain" description="Nudix hydrolase" evidence="7">
    <location>
        <begin position="23"/>
        <end position="215"/>
    </location>
</feature>
<dbReference type="InterPro" id="IPR039121">
    <property type="entry name" value="NUDT19"/>
</dbReference>
<dbReference type="PANTHER" id="PTHR12318:SF0">
    <property type="entry name" value="ACYL-COENZYME A DIPHOSPHATASE NUDT19"/>
    <property type="match status" value="1"/>
</dbReference>
<dbReference type="Pfam" id="PF00293">
    <property type="entry name" value="NUDIX"/>
    <property type="match status" value="1"/>
</dbReference>
<reference evidence="8 9" key="1">
    <citation type="submission" date="2018-05" db="EMBL/GenBank/DDBJ databases">
        <title>Acuticoccus sediminis sp. nov., isolated from deep-sea sediment of Indian Ocean.</title>
        <authorList>
            <person name="Liu X."/>
            <person name="Lai Q."/>
            <person name="Du Y."/>
            <person name="Sun F."/>
            <person name="Zhang X."/>
            <person name="Wang S."/>
            <person name="Shao Z."/>
        </authorList>
    </citation>
    <scope>NUCLEOTIDE SEQUENCE [LARGE SCALE GENOMIC DNA]</scope>
    <source>
        <strain evidence="8 9">PTG4-2</strain>
    </source>
</reference>
<evidence type="ECO:0000259" key="7">
    <source>
        <dbReference type="PROSITE" id="PS51462"/>
    </source>
</evidence>
<evidence type="ECO:0000313" key="9">
    <source>
        <dbReference type="Proteomes" id="UP000249590"/>
    </source>
</evidence>
<keyword evidence="3" id="KW-0479">Metal-binding</keyword>
<evidence type="ECO:0000256" key="4">
    <source>
        <dbReference type="ARBA" id="ARBA00022801"/>
    </source>
</evidence>
<gene>
    <name evidence="8" type="ORF">DLJ53_22575</name>
</gene>
<comment type="cofactor">
    <cofactor evidence="1">
        <name>Mn(2+)</name>
        <dbReference type="ChEBI" id="CHEBI:29035"/>
    </cofactor>
</comment>
<keyword evidence="4 8" id="KW-0378">Hydrolase</keyword>
<dbReference type="GO" id="GO:0016818">
    <property type="term" value="F:hydrolase activity, acting on acid anhydrides, in phosphorus-containing anhydrides"/>
    <property type="evidence" value="ECO:0007669"/>
    <property type="project" value="InterPro"/>
</dbReference>
<organism evidence="8 9">
    <name type="scientific">Acuticoccus sediminis</name>
    <dbReference type="NCBI Taxonomy" id="2184697"/>
    <lineage>
        <taxon>Bacteria</taxon>
        <taxon>Pseudomonadati</taxon>
        <taxon>Pseudomonadota</taxon>
        <taxon>Alphaproteobacteria</taxon>
        <taxon>Hyphomicrobiales</taxon>
        <taxon>Amorphaceae</taxon>
        <taxon>Acuticoccus</taxon>
    </lineage>
</organism>
<protein>
    <submittedName>
        <fullName evidence="8">NUDIX hydrolase</fullName>
    </submittedName>
</protein>
<dbReference type="Gene3D" id="3.90.79.10">
    <property type="entry name" value="Nucleoside Triphosphate Pyrophosphohydrolase"/>
    <property type="match status" value="1"/>
</dbReference>
<dbReference type="SUPFAM" id="SSF55811">
    <property type="entry name" value="Nudix"/>
    <property type="match status" value="1"/>
</dbReference>
<sequence>MTAAERLKRDQAAAKTEAHRRVTIRDAATLILIDSNGPSVLMGRRSMKHVFMPGRFVFPGGRVDPTDSRVRLHTTFDDATLTKLTAQMRSKHSDARARALGAAAIREVYEETGVLVGAKGAETLPTGPAWQPFRDRGIGLDFSALRYVFRAITPPGRPRRFDTRFFAVPREAIAEIDPTRIGEDAELEEIAWVTLDEARTLELPGITHTVIDSLAKRLAESPELPAGGPVPFFRFVRGERTMELL</sequence>
<evidence type="ECO:0000256" key="5">
    <source>
        <dbReference type="ARBA" id="ARBA00022842"/>
    </source>
</evidence>
<evidence type="ECO:0000256" key="1">
    <source>
        <dbReference type="ARBA" id="ARBA00001936"/>
    </source>
</evidence>
<accession>A0A8B2NIW0</accession>
<dbReference type="InterPro" id="IPR015797">
    <property type="entry name" value="NUDIX_hydrolase-like_dom_sf"/>
</dbReference>
<evidence type="ECO:0000256" key="3">
    <source>
        <dbReference type="ARBA" id="ARBA00022723"/>
    </source>
</evidence>
<dbReference type="GO" id="GO:0046872">
    <property type="term" value="F:metal ion binding"/>
    <property type="evidence" value="ECO:0007669"/>
    <property type="project" value="UniProtKB-KW"/>
</dbReference>
<name>A0A8B2NIW0_9HYPH</name>